<sequence length="205" mass="22200">MNKPGGPPWRAASFEEEALFTPAEFAGAVTSAAAQLDAARRALQALACPAITTLEIRLDELDGHRIEALLAGVPTGYRKDEREDDHVYLIQAAAPGSGLAGELAAQLAEARKLGADYSRLNPGNLPTDTLYVGRSKTPRARLRQHLGAEGRGVFSLHLQRWAGGSRAAIRISLMRFHRLDDLLVQAVEDGLWASLRPAFGRKGER</sequence>
<gene>
    <name evidence="1" type="ORF">C7389_11827</name>
</gene>
<dbReference type="OrthoDB" id="7857674at2"/>
<dbReference type="Proteomes" id="UP000295129">
    <property type="component" value="Unassembled WGS sequence"/>
</dbReference>
<comment type="caution">
    <text evidence="1">The sequence shown here is derived from an EMBL/GenBank/DDBJ whole genome shotgun (WGS) entry which is preliminary data.</text>
</comment>
<organism evidence="1 2">
    <name type="scientific">Azoarcus indigens</name>
    <dbReference type="NCBI Taxonomy" id="29545"/>
    <lineage>
        <taxon>Bacteria</taxon>
        <taxon>Pseudomonadati</taxon>
        <taxon>Pseudomonadota</taxon>
        <taxon>Betaproteobacteria</taxon>
        <taxon>Rhodocyclales</taxon>
        <taxon>Zoogloeaceae</taxon>
        <taxon>Azoarcus</taxon>
    </lineage>
</organism>
<accession>A0A4R6DTV2</accession>
<evidence type="ECO:0000313" key="2">
    <source>
        <dbReference type="Proteomes" id="UP000295129"/>
    </source>
</evidence>
<evidence type="ECO:0008006" key="3">
    <source>
        <dbReference type="Google" id="ProtNLM"/>
    </source>
</evidence>
<proteinExistence type="predicted"/>
<protein>
    <recommendedName>
        <fullName evidence="3">GIY-YIG catalytic domain-containing protein</fullName>
    </recommendedName>
</protein>
<reference evidence="1 2" key="1">
    <citation type="submission" date="2019-03" db="EMBL/GenBank/DDBJ databases">
        <title>Genomic Encyclopedia of Type Strains, Phase IV (KMG-IV): sequencing the most valuable type-strain genomes for metagenomic binning, comparative biology and taxonomic classification.</title>
        <authorList>
            <person name="Goeker M."/>
        </authorList>
    </citation>
    <scope>NUCLEOTIDE SEQUENCE [LARGE SCALE GENOMIC DNA]</scope>
    <source>
        <strain evidence="1 2">DSM 12121</strain>
    </source>
</reference>
<keyword evidence="2" id="KW-1185">Reference proteome</keyword>
<dbReference type="EMBL" id="SNVV01000018">
    <property type="protein sequence ID" value="TDN47718.1"/>
    <property type="molecule type" value="Genomic_DNA"/>
</dbReference>
<name>A0A4R6DTV2_9RHOO</name>
<evidence type="ECO:0000313" key="1">
    <source>
        <dbReference type="EMBL" id="TDN47718.1"/>
    </source>
</evidence>
<dbReference type="AlphaFoldDB" id="A0A4R6DTV2"/>
<dbReference type="RefSeq" id="WP_133594015.1">
    <property type="nucleotide sequence ID" value="NZ_SNVV01000018.1"/>
</dbReference>